<evidence type="ECO:0000313" key="1">
    <source>
        <dbReference type="EMBL" id="GFY56477.1"/>
    </source>
</evidence>
<dbReference type="EMBL" id="BMAV01010990">
    <property type="protein sequence ID" value="GFY56477.1"/>
    <property type="molecule type" value="Genomic_DNA"/>
</dbReference>
<dbReference type="Proteomes" id="UP000886998">
    <property type="component" value="Unassembled WGS sequence"/>
</dbReference>
<evidence type="ECO:0000313" key="2">
    <source>
        <dbReference type="Proteomes" id="UP000886998"/>
    </source>
</evidence>
<name>A0A8X7C7Q5_9ARAC</name>
<dbReference type="AlphaFoldDB" id="A0A8X7C7Q5"/>
<organism evidence="1 2">
    <name type="scientific">Trichonephila inaurata madagascariensis</name>
    <dbReference type="NCBI Taxonomy" id="2747483"/>
    <lineage>
        <taxon>Eukaryota</taxon>
        <taxon>Metazoa</taxon>
        <taxon>Ecdysozoa</taxon>
        <taxon>Arthropoda</taxon>
        <taxon>Chelicerata</taxon>
        <taxon>Arachnida</taxon>
        <taxon>Araneae</taxon>
        <taxon>Araneomorphae</taxon>
        <taxon>Entelegynae</taxon>
        <taxon>Araneoidea</taxon>
        <taxon>Nephilidae</taxon>
        <taxon>Trichonephila</taxon>
        <taxon>Trichonephila inaurata</taxon>
    </lineage>
</organism>
<protein>
    <submittedName>
        <fullName evidence="1">Uncharacterized protein</fullName>
    </submittedName>
</protein>
<reference evidence="1" key="1">
    <citation type="submission" date="2020-08" db="EMBL/GenBank/DDBJ databases">
        <title>Multicomponent nature underlies the extraordinary mechanical properties of spider dragline silk.</title>
        <authorList>
            <person name="Kono N."/>
            <person name="Nakamura H."/>
            <person name="Mori M."/>
            <person name="Yoshida Y."/>
            <person name="Ohtoshi R."/>
            <person name="Malay A.D."/>
            <person name="Moran D.A.P."/>
            <person name="Tomita M."/>
            <person name="Numata K."/>
            <person name="Arakawa K."/>
        </authorList>
    </citation>
    <scope>NUCLEOTIDE SEQUENCE</scope>
</reference>
<proteinExistence type="predicted"/>
<keyword evidence="2" id="KW-1185">Reference proteome</keyword>
<sequence length="75" mass="8679">MTPTQDWIRSCRFVEHLSGSQRSSLLEPERTDIALADLRDHIATSLNLSTILVEEDKSLYQGCNDTCQYYELLTW</sequence>
<comment type="caution">
    <text evidence="1">The sequence shown here is derived from an EMBL/GenBank/DDBJ whole genome shotgun (WGS) entry which is preliminary data.</text>
</comment>
<gene>
    <name evidence="1" type="ORF">TNIN_76351</name>
</gene>
<accession>A0A8X7C7Q5</accession>